<evidence type="ECO:0000259" key="4">
    <source>
        <dbReference type="Pfam" id="PF05175"/>
    </source>
</evidence>
<comment type="caution">
    <text evidence="5">The sequence shown here is derived from an EMBL/GenBank/DDBJ whole genome shotgun (WGS) entry which is preliminary data.</text>
</comment>
<dbReference type="GO" id="GO:0032259">
    <property type="term" value="P:methylation"/>
    <property type="evidence" value="ECO:0007669"/>
    <property type="project" value="UniProtKB-KW"/>
</dbReference>
<dbReference type="CDD" id="cd02440">
    <property type="entry name" value="AdoMet_MTases"/>
    <property type="match status" value="1"/>
</dbReference>
<dbReference type="GO" id="GO:0003676">
    <property type="term" value="F:nucleic acid binding"/>
    <property type="evidence" value="ECO:0007669"/>
    <property type="project" value="InterPro"/>
</dbReference>
<proteinExistence type="predicted"/>
<dbReference type="NCBIfam" id="TIGR00536">
    <property type="entry name" value="hemK_fam"/>
    <property type="match status" value="1"/>
</dbReference>
<keyword evidence="1 5" id="KW-0489">Methyltransferase</keyword>
<keyword evidence="3" id="KW-0949">S-adenosyl-L-methionine</keyword>
<evidence type="ECO:0000256" key="3">
    <source>
        <dbReference type="ARBA" id="ARBA00022691"/>
    </source>
</evidence>
<evidence type="ECO:0000256" key="2">
    <source>
        <dbReference type="ARBA" id="ARBA00022679"/>
    </source>
</evidence>
<name>A0A2A5CE64_9GAMM</name>
<evidence type="ECO:0000256" key="1">
    <source>
        <dbReference type="ARBA" id="ARBA00022603"/>
    </source>
</evidence>
<dbReference type="InterPro" id="IPR002052">
    <property type="entry name" value="DNA_methylase_N6_adenine_CS"/>
</dbReference>
<dbReference type="InterPro" id="IPR007848">
    <property type="entry name" value="Small_mtfrase_dom"/>
</dbReference>
<dbReference type="Pfam" id="PF05175">
    <property type="entry name" value="MTS"/>
    <property type="match status" value="1"/>
</dbReference>
<dbReference type="PIRSF" id="PIRSF037167">
    <property type="entry name" value="Mtase_YfcB_prd"/>
    <property type="match status" value="1"/>
</dbReference>
<dbReference type="AlphaFoldDB" id="A0A2A5CE64"/>
<dbReference type="EMBL" id="NVWI01000003">
    <property type="protein sequence ID" value="PCJ42149.1"/>
    <property type="molecule type" value="Genomic_DNA"/>
</dbReference>
<organism evidence="5 6">
    <name type="scientific">SAR86 cluster bacterium</name>
    <dbReference type="NCBI Taxonomy" id="2030880"/>
    <lineage>
        <taxon>Bacteria</taxon>
        <taxon>Pseudomonadati</taxon>
        <taxon>Pseudomonadota</taxon>
        <taxon>Gammaproteobacteria</taxon>
        <taxon>SAR86 cluster</taxon>
    </lineage>
</organism>
<dbReference type="PROSITE" id="PS00092">
    <property type="entry name" value="N6_MTASE"/>
    <property type="match status" value="1"/>
</dbReference>
<evidence type="ECO:0000313" key="5">
    <source>
        <dbReference type="EMBL" id="PCJ42149.1"/>
    </source>
</evidence>
<dbReference type="GO" id="GO:0005840">
    <property type="term" value="C:ribosome"/>
    <property type="evidence" value="ECO:0007669"/>
    <property type="project" value="UniProtKB-KW"/>
</dbReference>
<dbReference type="Gene3D" id="1.10.8.10">
    <property type="entry name" value="DNA helicase RuvA subunit, C-terminal domain"/>
    <property type="match status" value="1"/>
</dbReference>
<keyword evidence="5" id="KW-0687">Ribonucleoprotein</keyword>
<dbReference type="NCBIfam" id="TIGR03533">
    <property type="entry name" value="L3_gln_methyl"/>
    <property type="match status" value="1"/>
</dbReference>
<keyword evidence="2 5" id="KW-0808">Transferase</keyword>
<dbReference type="PANTHER" id="PTHR47806">
    <property type="entry name" value="50S RIBOSOMAL PROTEIN L3 GLUTAMINE METHYLTRANSFERASE"/>
    <property type="match status" value="1"/>
</dbReference>
<dbReference type="Proteomes" id="UP000228987">
    <property type="component" value="Unassembled WGS sequence"/>
</dbReference>
<dbReference type="Gene3D" id="3.40.50.150">
    <property type="entry name" value="Vaccinia Virus protein VP39"/>
    <property type="match status" value="1"/>
</dbReference>
<reference evidence="6" key="1">
    <citation type="submission" date="2017-08" db="EMBL/GenBank/DDBJ databases">
        <title>A dynamic microbial community with high functional redundancy inhabits the cold, oxic subseafloor aquifer.</title>
        <authorList>
            <person name="Tully B.J."/>
            <person name="Wheat C.G."/>
            <person name="Glazer B.T."/>
            <person name="Huber J.A."/>
        </authorList>
    </citation>
    <scope>NUCLEOTIDE SEQUENCE [LARGE SCALE GENOMIC DNA]</scope>
</reference>
<evidence type="ECO:0000313" key="6">
    <source>
        <dbReference type="Proteomes" id="UP000228987"/>
    </source>
</evidence>
<accession>A0A2A5CE64</accession>
<feature type="domain" description="Methyltransferase small" evidence="4">
    <location>
        <begin position="124"/>
        <end position="204"/>
    </location>
</feature>
<gene>
    <name evidence="5" type="ORF">COA71_06035</name>
</gene>
<dbReference type="PANTHER" id="PTHR47806:SF1">
    <property type="entry name" value="RIBOSOMAL PROTEIN UL3 GLUTAMINE METHYLTRANSFERASE"/>
    <property type="match status" value="1"/>
</dbReference>
<sequence>MLFNTQQTLKQIVTLASKELERADLFFGHGTDNSWDEACWLVETLVQRSGIDQINAEMALEEVVLNELQKLLIRRTKEKIPLAYLLNEAWFAGLPFYVDDQVIIPRSPIAELIKNRFKPLIADEPKRILDLCCGSGCIGLASAFEFPGAKIVLADLSTEALTVAAINKEKHGLNSRCTLQQSDLFTDLKGPFDLIVSNPPYVGEAEYMTLPYEYKHEPTMALVSERNGLEIPVGILRQAADYLTEDGILILEVGNSWQALADLYPKAPFLWLEFENGGEGILSLSYKQLREYGF</sequence>
<keyword evidence="5" id="KW-0689">Ribosomal protein</keyword>
<dbReference type="SUPFAM" id="SSF53335">
    <property type="entry name" value="S-adenosyl-L-methionine-dependent methyltransferases"/>
    <property type="match status" value="1"/>
</dbReference>
<dbReference type="GO" id="GO:0036009">
    <property type="term" value="F:protein-glutamine N-methyltransferase activity"/>
    <property type="evidence" value="ECO:0007669"/>
    <property type="project" value="InterPro"/>
</dbReference>
<protein>
    <submittedName>
        <fullName evidence="5">50S ribosomal protein L3 N(5)-glutamine methyltransferase</fullName>
    </submittedName>
</protein>
<dbReference type="InterPro" id="IPR017127">
    <property type="entry name" value="Ribosome_uL3_MTase"/>
</dbReference>
<dbReference type="GO" id="GO:0005829">
    <property type="term" value="C:cytosol"/>
    <property type="evidence" value="ECO:0007669"/>
    <property type="project" value="TreeGrafter"/>
</dbReference>
<dbReference type="InterPro" id="IPR004556">
    <property type="entry name" value="HemK-like"/>
</dbReference>
<dbReference type="InterPro" id="IPR029063">
    <property type="entry name" value="SAM-dependent_MTases_sf"/>
</dbReference>